<evidence type="ECO:0000256" key="1">
    <source>
        <dbReference type="SAM" id="SignalP"/>
    </source>
</evidence>
<dbReference type="Gene3D" id="3.50.50.60">
    <property type="entry name" value="FAD/NAD(P)-binding domain"/>
    <property type="match status" value="1"/>
</dbReference>
<dbReference type="PANTHER" id="PTHR42923">
    <property type="entry name" value="PROTOPORPHYRINOGEN OXIDASE"/>
    <property type="match status" value="1"/>
</dbReference>
<evidence type="ECO:0008006" key="4">
    <source>
        <dbReference type="Google" id="ProtNLM"/>
    </source>
</evidence>
<accession>A0ABR1GTX4</accession>
<dbReference type="SUPFAM" id="SSF51905">
    <property type="entry name" value="FAD/NAD(P)-binding domain"/>
    <property type="match status" value="1"/>
</dbReference>
<sequence>MRFSQFSSAVLASCLSHASVASSKATAPKCSIDVDVAIIGGGSGGINAAIQLKDAGAKVVVIEKQSQIGGHAETYVNPETKIPANIGVVLFQGTDVVKKYFARLGVATVGTNPAATPQESKSYDFSLGIPIPAQNASAAAASQQIIAAAIQAYSQNVLSKYPWVDQGYFVPEPVPKELTLPFGQFAQQYNFSALLPVISQFNWYPGNISTIPALYGIKSLGPGLVSSIAGEFLASASGDTRSLYRAAATELGDSVLLDSSILHVQREQKKGYAKTSGVTVVVKQPNQAPKTIRARKLLIAIPPTLENVGDFDLSDSERKLLSKFSALGYLAGVADIPGLDVSLQNVGALTPFNTPVIPGSNGFYSSGSPNQFLLGVAFDNTDYTIADAEAIVRKELATLAAVGAVPADAAKTVTFPYISNHAPYNVRVSAKEIAHGFYGKLLALEGSRNTYWTGAAFAGHNSGAIWTWNEGTVVPALKKDLGL</sequence>
<dbReference type="Proteomes" id="UP001498476">
    <property type="component" value="Unassembled WGS sequence"/>
</dbReference>
<dbReference type="InterPro" id="IPR036188">
    <property type="entry name" value="FAD/NAD-bd_sf"/>
</dbReference>
<dbReference type="Gene3D" id="1.10.405.20">
    <property type="match status" value="1"/>
</dbReference>
<keyword evidence="1" id="KW-0732">Signal</keyword>
<dbReference type="InterPro" id="IPR050464">
    <property type="entry name" value="Zeta_carotene_desat/Oxidored"/>
</dbReference>
<dbReference type="Pfam" id="PF13450">
    <property type="entry name" value="NAD_binding_8"/>
    <property type="match status" value="1"/>
</dbReference>
<feature type="chain" id="PRO_5047403432" description="Amine oxidase domain-containing protein" evidence="1">
    <location>
        <begin position="22"/>
        <end position="483"/>
    </location>
</feature>
<comment type="caution">
    <text evidence="2">The sequence shown here is derived from an EMBL/GenBank/DDBJ whole genome shotgun (WGS) entry which is preliminary data.</text>
</comment>
<keyword evidence="3" id="KW-1185">Reference proteome</keyword>
<feature type="signal peptide" evidence="1">
    <location>
        <begin position="1"/>
        <end position="21"/>
    </location>
</feature>
<organism evidence="2 3">
    <name type="scientific">Neonectria punicea</name>
    <dbReference type="NCBI Taxonomy" id="979145"/>
    <lineage>
        <taxon>Eukaryota</taxon>
        <taxon>Fungi</taxon>
        <taxon>Dikarya</taxon>
        <taxon>Ascomycota</taxon>
        <taxon>Pezizomycotina</taxon>
        <taxon>Sordariomycetes</taxon>
        <taxon>Hypocreomycetidae</taxon>
        <taxon>Hypocreales</taxon>
        <taxon>Nectriaceae</taxon>
        <taxon>Neonectria</taxon>
    </lineage>
</organism>
<dbReference type="PANTHER" id="PTHR42923:SF26">
    <property type="entry name" value="FMN REDUCTASE LOT6, PUTATIVE (AFU_ORTHOLOGUE AFUA_7G06600)-RELATED"/>
    <property type="match status" value="1"/>
</dbReference>
<dbReference type="EMBL" id="JAZAVJ010000168">
    <property type="protein sequence ID" value="KAK7408946.1"/>
    <property type="molecule type" value="Genomic_DNA"/>
</dbReference>
<name>A0ABR1GTX4_9HYPO</name>
<gene>
    <name evidence="2" type="ORF">QQX98_008890</name>
</gene>
<evidence type="ECO:0000313" key="2">
    <source>
        <dbReference type="EMBL" id="KAK7408946.1"/>
    </source>
</evidence>
<proteinExistence type="predicted"/>
<dbReference type="Gene3D" id="3.30.70.1990">
    <property type="match status" value="1"/>
</dbReference>
<protein>
    <recommendedName>
        <fullName evidence="4">Amine oxidase domain-containing protein</fullName>
    </recommendedName>
</protein>
<evidence type="ECO:0000313" key="3">
    <source>
        <dbReference type="Proteomes" id="UP001498476"/>
    </source>
</evidence>
<reference evidence="2 3" key="1">
    <citation type="journal article" date="2025" name="Microbiol. Resour. Announc.">
        <title>Draft genome sequences for Neonectria magnoliae and Neonectria punicea, canker pathogens of Liriodendron tulipifera and Acer saccharum in West Virginia.</title>
        <authorList>
            <person name="Petronek H.M."/>
            <person name="Kasson M.T."/>
            <person name="Metheny A.M."/>
            <person name="Stauder C.M."/>
            <person name="Lovett B."/>
            <person name="Lynch S.C."/>
            <person name="Garnas J.R."/>
            <person name="Kasson L.R."/>
            <person name="Stajich J.E."/>
        </authorList>
    </citation>
    <scope>NUCLEOTIDE SEQUENCE [LARGE SCALE GENOMIC DNA]</scope>
    <source>
        <strain evidence="2 3">NRRL 64653</strain>
    </source>
</reference>